<dbReference type="EMBL" id="EQ974109">
    <property type="protein sequence ID" value="EEF33533.1"/>
    <property type="molecule type" value="Genomic_DNA"/>
</dbReference>
<evidence type="ECO:0000313" key="1">
    <source>
        <dbReference type="EMBL" id="EEF33533.1"/>
    </source>
</evidence>
<name>B9SS90_RICCO</name>
<dbReference type="AlphaFoldDB" id="B9SS90"/>
<evidence type="ECO:0000313" key="2">
    <source>
        <dbReference type="Proteomes" id="UP000008311"/>
    </source>
</evidence>
<sequence>MADPFTLTAVTATLAAATITGRIQVADLGYQMWKDFVYNDTKLQKLIALATDMNQTLVAGKAD</sequence>
<accession>B9SS90</accession>
<keyword evidence="2" id="KW-1185">Reference proteome</keyword>
<organism evidence="1 2">
    <name type="scientific">Ricinus communis</name>
    <name type="common">Castor bean</name>
    <dbReference type="NCBI Taxonomy" id="3988"/>
    <lineage>
        <taxon>Eukaryota</taxon>
        <taxon>Viridiplantae</taxon>
        <taxon>Streptophyta</taxon>
        <taxon>Embryophyta</taxon>
        <taxon>Tracheophyta</taxon>
        <taxon>Spermatophyta</taxon>
        <taxon>Magnoliopsida</taxon>
        <taxon>eudicotyledons</taxon>
        <taxon>Gunneridae</taxon>
        <taxon>Pentapetalae</taxon>
        <taxon>rosids</taxon>
        <taxon>fabids</taxon>
        <taxon>Malpighiales</taxon>
        <taxon>Euphorbiaceae</taxon>
        <taxon>Acalyphoideae</taxon>
        <taxon>Acalypheae</taxon>
        <taxon>Ricinus</taxon>
    </lineage>
</organism>
<proteinExistence type="predicted"/>
<reference evidence="2" key="1">
    <citation type="journal article" date="2010" name="Nat. Biotechnol.">
        <title>Draft genome sequence of the oilseed species Ricinus communis.</title>
        <authorList>
            <person name="Chan A.P."/>
            <person name="Crabtree J."/>
            <person name="Zhao Q."/>
            <person name="Lorenzi H."/>
            <person name="Orvis J."/>
            <person name="Puiu D."/>
            <person name="Melake-Berhan A."/>
            <person name="Jones K.M."/>
            <person name="Redman J."/>
            <person name="Chen G."/>
            <person name="Cahoon E.B."/>
            <person name="Gedil M."/>
            <person name="Stanke M."/>
            <person name="Haas B.J."/>
            <person name="Wortman J.R."/>
            <person name="Fraser-Liggett C.M."/>
            <person name="Ravel J."/>
            <person name="Rabinowicz P.D."/>
        </authorList>
    </citation>
    <scope>NUCLEOTIDE SEQUENCE [LARGE SCALE GENOMIC DNA]</scope>
    <source>
        <strain evidence="2">cv. Hale</strain>
    </source>
</reference>
<protein>
    <submittedName>
        <fullName evidence="1">Uncharacterized protein</fullName>
    </submittedName>
</protein>
<dbReference type="Proteomes" id="UP000008311">
    <property type="component" value="Unassembled WGS sequence"/>
</dbReference>
<gene>
    <name evidence="1" type="ORF">RCOM_0619270</name>
</gene>
<dbReference type="InParanoid" id="B9SS90"/>